<evidence type="ECO:0000313" key="2">
    <source>
        <dbReference type="EMBL" id="MCS4556957.1"/>
    </source>
</evidence>
<dbReference type="RefSeq" id="WP_238896364.1">
    <property type="nucleotide sequence ID" value="NZ_JAKOGG010000006.1"/>
</dbReference>
<name>A0ABT2FKW5_9GAMM</name>
<accession>A0ABT2FKW5</accession>
<dbReference type="GO" id="GO:0016787">
    <property type="term" value="F:hydrolase activity"/>
    <property type="evidence" value="ECO:0007669"/>
    <property type="project" value="UniProtKB-KW"/>
</dbReference>
<dbReference type="InterPro" id="IPR029058">
    <property type="entry name" value="AB_hydrolase_fold"/>
</dbReference>
<dbReference type="PANTHER" id="PTHR43798:SF33">
    <property type="entry name" value="HYDROLASE, PUTATIVE (AFU_ORTHOLOGUE AFUA_2G14860)-RELATED"/>
    <property type="match status" value="1"/>
</dbReference>
<dbReference type="EMBL" id="JAKOGG010000006">
    <property type="protein sequence ID" value="MCS4556957.1"/>
    <property type="molecule type" value="Genomic_DNA"/>
</dbReference>
<evidence type="ECO:0000313" key="3">
    <source>
        <dbReference type="Proteomes" id="UP001201549"/>
    </source>
</evidence>
<feature type="domain" description="AB hydrolase-1" evidence="1">
    <location>
        <begin position="40"/>
        <end position="281"/>
    </location>
</feature>
<comment type="caution">
    <text evidence="2">The sequence shown here is derived from an EMBL/GenBank/DDBJ whole genome shotgun (WGS) entry which is preliminary data.</text>
</comment>
<evidence type="ECO:0000259" key="1">
    <source>
        <dbReference type="Pfam" id="PF00561"/>
    </source>
</evidence>
<dbReference type="InterPro" id="IPR050266">
    <property type="entry name" value="AB_hydrolase_sf"/>
</dbReference>
<reference evidence="3" key="2">
    <citation type="submission" date="2023-07" db="EMBL/GenBank/DDBJ databases">
        <title>Shewanella mangrovi sp. nov., an acetaldehyde- degrading bacterium isolated from mangrove sediment.</title>
        <authorList>
            <person name="Liu Y."/>
        </authorList>
    </citation>
    <scope>NUCLEOTIDE SEQUENCE [LARGE SCALE GENOMIC DNA]</scope>
    <source>
        <strain evidence="3">C32</strain>
    </source>
</reference>
<dbReference type="PRINTS" id="PR00111">
    <property type="entry name" value="ABHYDROLASE"/>
</dbReference>
<dbReference type="Pfam" id="PF00561">
    <property type="entry name" value="Abhydrolase_1"/>
    <property type="match status" value="1"/>
</dbReference>
<proteinExistence type="predicted"/>
<dbReference type="Gene3D" id="3.40.50.1820">
    <property type="entry name" value="alpha/beta hydrolase"/>
    <property type="match status" value="1"/>
</dbReference>
<dbReference type="PANTHER" id="PTHR43798">
    <property type="entry name" value="MONOACYLGLYCEROL LIPASE"/>
    <property type="match status" value="1"/>
</dbReference>
<keyword evidence="2" id="KW-0378">Hydrolase</keyword>
<protein>
    <submittedName>
        <fullName evidence="2">Alpha/beta hydrolase</fullName>
    </submittedName>
</protein>
<dbReference type="Proteomes" id="UP001201549">
    <property type="component" value="Unassembled WGS sequence"/>
</dbReference>
<keyword evidence="3" id="KW-1185">Reference proteome</keyword>
<organism evidence="2 3">
    <name type="scientific">Shewanella electrica</name>
    <dbReference type="NCBI Taxonomy" id="515560"/>
    <lineage>
        <taxon>Bacteria</taxon>
        <taxon>Pseudomonadati</taxon>
        <taxon>Pseudomonadota</taxon>
        <taxon>Gammaproteobacteria</taxon>
        <taxon>Alteromonadales</taxon>
        <taxon>Shewanellaceae</taxon>
        <taxon>Shewanella</taxon>
    </lineage>
</organism>
<gene>
    <name evidence="2" type="ORF">L9G74_10930</name>
</gene>
<reference evidence="2 3" key="1">
    <citation type="submission" date="2022-02" db="EMBL/GenBank/DDBJ databases">
        <authorList>
            <person name="Zhuang L."/>
        </authorList>
    </citation>
    <scope>NUCLEOTIDE SEQUENCE [LARGE SCALE GENOMIC DNA]</scope>
    <source>
        <strain evidence="2 3">C32</strain>
    </source>
</reference>
<dbReference type="InterPro" id="IPR000073">
    <property type="entry name" value="AB_hydrolase_1"/>
</dbReference>
<dbReference type="SUPFAM" id="SSF53474">
    <property type="entry name" value="alpha/beta-Hydrolases"/>
    <property type="match status" value="1"/>
</dbReference>
<sequence length="298" mass="33850">MLDTDKSHQLWQPCAAAEPLSFEIAGQHYAALAWGEPHLPLLVMFHGWLDNAMSFAPLAEQLQQHFRIIAFDWPGHGCSDWRPGSYPLQWVDYLLDMDRMLAALPRKPQVVLGHSLGGIVAGAYAALNSDQFDQLILIEAFAPLHEAPEQARGRLQKSLRQHRQRGVRARHYVELAQLVQQRQQLTGLEHHWCELILARNLATDEQGSYWRIDPRLRWVSPSRMTTEQVASVMTTVRLPTLLLYGTEGYANVQQQLPLAEQWYQALTCQQLAGHHHLHMTHAAATAEAIIRYIAATKV</sequence>